<evidence type="ECO:0000256" key="1">
    <source>
        <dbReference type="SAM" id="MobiDB-lite"/>
    </source>
</evidence>
<evidence type="ECO:0000313" key="3">
    <source>
        <dbReference type="Proteomes" id="UP000242415"/>
    </source>
</evidence>
<keyword evidence="3" id="KW-1185">Reference proteome</keyword>
<gene>
    <name evidence="2" type="ORF">SAMN05444365_105315</name>
</gene>
<dbReference type="RefSeq" id="WP_091557737.1">
    <property type="nucleotide sequence ID" value="NZ_FNPH01000005.1"/>
</dbReference>
<reference evidence="3" key="1">
    <citation type="submission" date="2016-10" db="EMBL/GenBank/DDBJ databases">
        <authorList>
            <person name="Varghese N."/>
            <person name="Submissions S."/>
        </authorList>
    </citation>
    <scope>NUCLEOTIDE SEQUENCE [LARGE SCALE GENOMIC DNA]</scope>
    <source>
        <strain evidence="3">DSM 45245</strain>
    </source>
</reference>
<dbReference type="Pfam" id="PF05800">
    <property type="entry name" value="GvpO"/>
    <property type="match status" value="1"/>
</dbReference>
<dbReference type="STRING" id="405436.SAMN05444365_105315"/>
<dbReference type="EMBL" id="FNPH01000005">
    <property type="protein sequence ID" value="SDZ09996.1"/>
    <property type="molecule type" value="Genomic_DNA"/>
</dbReference>
<feature type="region of interest" description="Disordered" evidence="1">
    <location>
        <begin position="1"/>
        <end position="36"/>
    </location>
</feature>
<evidence type="ECO:0000313" key="2">
    <source>
        <dbReference type="EMBL" id="SDZ09996.1"/>
    </source>
</evidence>
<dbReference type="OrthoDB" id="163447at2"/>
<protein>
    <submittedName>
        <fullName evidence="2">Gas vesicle synthesis protein GvpO</fullName>
    </submittedName>
</protein>
<organism evidence="2 3">
    <name type="scientific">Micromonospora pattaloongensis</name>
    <dbReference type="NCBI Taxonomy" id="405436"/>
    <lineage>
        <taxon>Bacteria</taxon>
        <taxon>Bacillati</taxon>
        <taxon>Actinomycetota</taxon>
        <taxon>Actinomycetes</taxon>
        <taxon>Micromonosporales</taxon>
        <taxon>Micromonosporaceae</taxon>
        <taxon>Micromonospora</taxon>
    </lineage>
</organism>
<dbReference type="InterPro" id="IPR008634">
    <property type="entry name" value="Gas-vesicle_GvpO"/>
</dbReference>
<accession>A0A1H3Q9B5</accession>
<dbReference type="GO" id="GO:0031412">
    <property type="term" value="P:gas vesicle organization"/>
    <property type="evidence" value="ECO:0007669"/>
    <property type="project" value="InterPro"/>
</dbReference>
<proteinExistence type="predicted"/>
<name>A0A1H3Q9B5_9ACTN</name>
<dbReference type="AlphaFoldDB" id="A0A1H3Q9B5"/>
<dbReference type="Proteomes" id="UP000242415">
    <property type="component" value="Unassembled WGS sequence"/>
</dbReference>
<feature type="compositionally biased region" description="Basic and acidic residues" evidence="1">
    <location>
        <begin position="1"/>
        <end position="12"/>
    </location>
</feature>
<sequence>MPSDDHDADGRDRPRRRRAGTYDEDERPAPRRPLSASVAARAGLQHIAELSGKTPTGVTSIERSEDGWVIGIEVIEDRRIPSSTDILGVYQVEVDMDGELVTYRRIRRYPRGQSDRG</sequence>